<organism evidence="2 3">
    <name type="scientific">Alkalispirochaeta americana</name>
    <dbReference type="NCBI Taxonomy" id="159291"/>
    <lineage>
        <taxon>Bacteria</taxon>
        <taxon>Pseudomonadati</taxon>
        <taxon>Spirochaetota</taxon>
        <taxon>Spirochaetia</taxon>
        <taxon>Spirochaetales</taxon>
        <taxon>Spirochaetaceae</taxon>
        <taxon>Alkalispirochaeta</taxon>
    </lineage>
</organism>
<dbReference type="STRING" id="159291.SAMN05920897_10487"/>
<dbReference type="SUPFAM" id="SSF141000">
    <property type="entry name" value="Glu-tRNAGln amidotransferase C subunit"/>
    <property type="match status" value="1"/>
</dbReference>
<evidence type="ECO:0000256" key="1">
    <source>
        <dbReference type="ARBA" id="ARBA00014426"/>
    </source>
</evidence>
<dbReference type="GO" id="GO:0006450">
    <property type="term" value="P:regulation of translational fidelity"/>
    <property type="evidence" value="ECO:0007669"/>
    <property type="project" value="InterPro"/>
</dbReference>
<accession>A0A1N6QB07</accession>
<keyword evidence="2" id="KW-0808">Transferase</keyword>
<protein>
    <recommendedName>
        <fullName evidence="1">Glutamyl-tRNA(Gln) amidotransferase subunit C</fullName>
    </recommendedName>
</protein>
<evidence type="ECO:0000313" key="2">
    <source>
        <dbReference type="EMBL" id="SIQ13708.1"/>
    </source>
</evidence>
<dbReference type="NCBIfam" id="TIGR00135">
    <property type="entry name" value="gatC"/>
    <property type="match status" value="1"/>
</dbReference>
<dbReference type="GO" id="GO:0016740">
    <property type="term" value="F:transferase activity"/>
    <property type="evidence" value="ECO:0007669"/>
    <property type="project" value="UniProtKB-KW"/>
</dbReference>
<dbReference type="InterPro" id="IPR003837">
    <property type="entry name" value="GatC"/>
</dbReference>
<dbReference type="InterPro" id="IPR036113">
    <property type="entry name" value="Asp/Glu-ADT_sf_sub_c"/>
</dbReference>
<name>A0A1N6QB07_9SPIO</name>
<dbReference type="AlphaFoldDB" id="A0A1N6QB07"/>
<reference evidence="2 3" key="1">
    <citation type="submission" date="2017-01" db="EMBL/GenBank/DDBJ databases">
        <authorList>
            <person name="Mah S.A."/>
            <person name="Swanson W.J."/>
            <person name="Moy G.W."/>
            <person name="Vacquier V.D."/>
        </authorList>
    </citation>
    <scope>NUCLEOTIDE SEQUENCE [LARGE SCALE GENOMIC DNA]</scope>
    <source>
        <strain evidence="2 3">ASpG1</strain>
    </source>
</reference>
<keyword evidence="3" id="KW-1185">Reference proteome</keyword>
<evidence type="ECO:0000313" key="3">
    <source>
        <dbReference type="Proteomes" id="UP000186400"/>
    </source>
</evidence>
<dbReference type="EMBL" id="FTMS01000004">
    <property type="protein sequence ID" value="SIQ13708.1"/>
    <property type="molecule type" value="Genomic_DNA"/>
</dbReference>
<dbReference type="Proteomes" id="UP000186400">
    <property type="component" value="Unassembled WGS sequence"/>
</dbReference>
<dbReference type="Pfam" id="PF02686">
    <property type="entry name" value="GatC"/>
    <property type="match status" value="1"/>
</dbReference>
<gene>
    <name evidence="2" type="ORF">SAMN05920897_10487</name>
</gene>
<proteinExistence type="predicted"/>
<sequence length="95" mass="10143">MDPQELKITAAMAMLELDESGVAALAGAVDQMLEYFTTMAAIDVKNVEPTTQILAASNRLRPDGAHNNNPANLADAVLEQAPDLEDRLIAIPNVL</sequence>